<evidence type="ECO:0000256" key="1">
    <source>
        <dbReference type="SAM" id="SignalP"/>
    </source>
</evidence>
<protein>
    <recommendedName>
        <fullName evidence="4">Secreted protein</fullName>
    </recommendedName>
</protein>
<dbReference type="AlphaFoldDB" id="A0A453JHZ0"/>
<feature type="signal peptide" evidence="1">
    <location>
        <begin position="1"/>
        <end position="23"/>
    </location>
</feature>
<dbReference type="Gramene" id="AET5Gv20049300.1">
    <property type="protein sequence ID" value="AET5Gv20049300.1"/>
    <property type="gene ID" value="AET5Gv20049300"/>
</dbReference>
<keyword evidence="3" id="KW-1185">Reference proteome</keyword>
<reference evidence="3" key="1">
    <citation type="journal article" date="2014" name="Science">
        <title>Ancient hybridizations among the ancestral genomes of bread wheat.</title>
        <authorList>
            <consortium name="International Wheat Genome Sequencing Consortium,"/>
            <person name="Marcussen T."/>
            <person name="Sandve S.R."/>
            <person name="Heier L."/>
            <person name="Spannagl M."/>
            <person name="Pfeifer M."/>
            <person name="Jakobsen K.S."/>
            <person name="Wulff B.B."/>
            <person name="Steuernagel B."/>
            <person name="Mayer K.F."/>
            <person name="Olsen O.A."/>
        </authorList>
    </citation>
    <scope>NUCLEOTIDE SEQUENCE [LARGE SCALE GENOMIC DNA]</scope>
    <source>
        <strain evidence="3">cv. AL8/78</strain>
    </source>
</reference>
<keyword evidence="1" id="KW-0732">Signal</keyword>
<accession>A0A453JHZ0</accession>
<reference evidence="2" key="4">
    <citation type="submission" date="2019-03" db="UniProtKB">
        <authorList>
            <consortium name="EnsemblPlants"/>
        </authorList>
    </citation>
    <scope>IDENTIFICATION</scope>
</reference>
<feature type="chain" id="PRO_5019242467" description="Secreted protein" evidence="1">
    <location>
        <begin position="24"/>
        <end position="72"/>
    </location>
</feature>
<proteinExistence type="predicted"/>
<evidence type="ECO:0008006" key="4">
    <source>
        <dbReference type="Google" id="ProtNLM"/>
    </source>
</evidence>
<reference evidence="2" key="5">
    <citation type="journal article" date="2021" name="G3 (Bethesda)">
        <title>Aegilops tauschii genome assembly Aet v5.0 features greater sequence contiguity and improved annotation.</title>
        <authorList>
            <person name="Wang L."/>
            <person name="Zhu T."/>
            <person name="Rodriguez J.C."/>
            <person name="Deal K.R."/>
            <person name="Dubcovsky J."/>
            <person name="McGuire P.E."/>
            <person name="Lux T."/>
            <person name="Spannagl M."/>
            <person name="Mayer K.F.X."/>
            <person name="Baldrich P."/>
            <person name="Meyers B.C."/>
            <person name="Huo N."/>
            <person name="Gu Y.Q."/>
            <person name="Zhou H."/>
            <person name="Devos K.M."/>
            <person name="Bennetzen J.L."/>
            <person name="Unver T."/>
            <person name="Budak H."/>
            <person name="Gulick P.J."/>
            <person name="Galiba G."/>
            <person name="Kalapos B."/>
            <person name="Nelson D.R."/>
            <person name="Li P."/>
            <person name="You F.M."/>
            <person name="Luo M.C."/>
            <person name="Dvorak J."/>
        </authorList>
    </citation>
    <scope>NUCLEOTIDE SEQUENCE [LARGE SCALE GENOMIC DNA]</scope>
    <source>
        <strain evidence="2">cv. AL8/78</strain>
    </source>
</reference>
<evidence type="ECO:0000313" key="3">
    <source>
        <dbReference type="Proteomes" id="UP000015105"/>
    </source>
</evidence>
<reference evidence="3" key="2">
    <citation type="journal article" date="2017" name="Nat. Plants">
        <title>The Aegilops tauschii genome reveals multiple impacts of transposons.</title>
        <authorList>
            <person name="Zhao G."/>
            <person name="Zou C."/>
            <person name="Li K."/>
            <person name="Wang K."/>
            <person name="Li T."/>
            <person name="Gao L."/>
            <person name="Zhang X."/>
            <person name="Wang H."/>
            <person name="Yang Z."/>
            <person name="Liu X."/>
            <person name="Jiang W."/>
            <person name="Mao L."/>
            <person name="Kong X."/>
            <person name="Jiao Y."/>
            <person name="Jia J."/>
        </authorList>
    </citation>
    <scope>NUCLEOTIDE SEQUENCE [LARGE SCALE GENOMIC DNA]</scope>
    <source>
        <strain evidence="3">cv. AL8/78</strain>
    </source>
</reference>
<name>A0A453JHZ0_AEGTS</name>
<sequence>MDAASYVCGCCSLVFFCIYTASCSKVGTDSSLFVIYVCHQLKGWYSSWKNESALVLNLCLFFGGENMCMKID</sequence>
<reference evidence="2" key="3">
    <citation type="journal article" date="2017" name="Nature">
        <title>Genome sequence of the progenitor of the wheat D genome Aegilops tauschii.</title>
        <authorList>
            <person name="Luo M.C."/>
            <person name="Gu Y.Q."/>
            <person name="Puiu D."/>
            <person name="Wang H."/>
            <person name="Twardziok S.O."/>
            <person name="Deal K.R."/>
            <person name="Huo N."/>
            <person name="Zhu T."/>
            <person name="Wang L."/>
            <person name="Wang Y."/>
            <person name="McGuire P.E."/>
            <person name="Liu S."/>
            <person name="Long H."/>
            <person name="Ramasamy R.K."/>
            <person name="Rodriguez J.C."/>
            <person name="Van S.L."/>
            <person name="Yuan L."/>
            <person name="Wang Z."/>
            <person name="Xia Z."/>
            <person name="Xiao L."/>
            <person name="Anderson O.D."/>
            <person name="Ouyang S."/>
            <person name="Liang Y."/>
            <person name="Zimin A.V."/>
            <person name="Pertea G."/>
            <person name="Qi P."/>
            <person name="Bennetzen J.L."/>
            <person name="Dai X."/>
            <person name="Dawson M.W."/>
            <person name="Muller H.G."/>
            <person name="Kugler K."/>
            <person name="Rivarola-Duarte L."/>
            <person name="Spannagl M."/>
            <person name="Mayer K.F.X."/>
            <person name="Lu F.H."/>
            <person name="Bevan M.W."/>
            <person name="Leroy P."/>
            <person name="Li P."/>
            <person name="You F.M."/>
            <person name="Sun Q."/>
            <person name="Liu Z."/>
            <person name="Lyons E."/>
            <person name="Wicker T."/>
            <person name="Salzberg S.L."/>
            <person name="Devos K.M."/>
            <person name="Dvorak J."/>
        </authorList>
    </citation>
    <scope>NUCLEOTIDE SEQUENCE [LARGE SCALE GENOMIC DNA]</scope>
    <source>
        <strain evidence="2">cv. AL8/78</strain>
    </source>
</reference>
<organism evidence="2 3">
    <name type="scientific">Aegilops tauschii subsp. strangulata</name>
    <name type="common">Goatgrass</name>
    <dbReference type="NCBI Taxonomy" id="200361"/>
    <lineage>
        <taxon>Eukaryota</taxon>
        <taxon>Viridiplantae</taxon>
        <taxon>Streptophyta</taxon>
        <taxon>Embryophyta</taxon>
        <taxon>Tracheophyta</taxon>
        <taxon>Spermatophyta</taxon>
        <taxon>Magnoliopsida</taxon>
        <taxon>Liliopsida</taxon>
        <taxon>Poales</taxon>
        <taxon>Poaceae</taxon>
        <taxon>BOP clade</taxon>
        <taxon>Pooideae</taxon>
        <taxon>Triticodae</taxon>
        <taxon>Triticeae</taxon>
        <taxon>Triticinae</taxon>
        <taxon>Aegilops</taxon>
    </lineage>
</organism>
<dbReference type="EnsemblPlants" id="AET5Gv20049300.1">
    <property type="protein sequence ID" value="AET5Gv20049300.1"/>
    <property type="gene ID" value="AET5Gv20049300"/>
</dbReference>
<evidence type="ECO:0000313" key="2">
    <source>
        <dbReference type="EnsemblPlants" id="AET5Gv20049300.1"/>
    </source>
</evidence>
<dbReference type="Proteomes" id="UP000015105">
    <property type="component" value="Chromosome 5D"/>
</dbReference>